<organism evidence="1 2">
    <name type="scientific">Trichonephila clavipes</name>
    <name type="common">Golden silk orbweaver</name>
    <name type="synonym">Nephila clavipes</name>
    <dbReference type="NCBI Taxonomy" id="2585209"/>
    <lineage>
        <taxon>Eukaryota</taxon>
        <taxon>Metazoa</taxon>
        <taxon>Ecdysozoa</taxon>
        <taxon>Arthropoda</taxon>
        <taxon>Chelicerata</taxon>
        <taxon>Arachnida</taxon>
        <taxon>Araneae</taxon>
        <taxon>Araneomorphae</taxon>
        <taxon>Entelegynae</taxon>
        <taxon>Araneoidea</taxon>
        <taxon>Nephilidae</taxon>
        <taxon>Trichonephila</taxon>
    </lineage>
</organism>
<sequence length="73" mass="8690">MDAYEFGGNLDYRWDCPIQWSPCDGMCRILLVRYGAHDLKIRIETTRTCDSHVRILPDRLQTFMTFTLSDRFQ</sequence>
<reference evidence="1" key="1">
    <citation type="submission" date="2020-08" db="EMBL/GenBank/DDBJ databases">
        <title>Multicomponent nature underlies the extraordinary mechanical properties of spider dragline silk.</title>
        <authorList>
            <person name="Kono N."/>
            <person name="Nakamura H."/>
            <person name="Mori M."/>
            <person name="Yoshida Y."/>
            <person name="Ohtoshi R."/>
            <person name="Malay A.D."/>
            <person name="Moran D.A.P."/>
            <person name="Tomita M."/>
            <person name="Numata K."/>
            <person name="Arakawa K."/>
        </authorList>
    </citation>
    <scope>NUCLEOTIDE SEQUENCE</scope>
</reference>
<accession>A0A8X6VKC2</accession>
<dbReference type="AlphaFoldDB" id="A0A8X6VKC2"/>
<evidence type="ECO:0000313" key="1">
    <source>
        <dbReference type="EMBL" id="GFY09155.1"/>
    </source>
</evidence>
<dbReference type="Proteomes" id="UP000887159">
    <property type="component" value="Unassembled WGS sequence"/>
</dbReference>
<dbReference type="EMBL" id="BMAU01021284">
    <property type="protein sequence ID" value="GFY09155.1"/>
    <property type="molecule type" value="Genomic_DNA"/>
</dbReference>
<name>A0A8X6VKC2_TRICX</name>
<proteinExistence type="predicted"/>
<comment type="caution">
    <text evidence="1">The sequence shown here is derived from an EMBL/GenBank/DDBJ whole genome shotgun (WGS) entry which is preliminary data.</text>
</comment>
<keyword evidence="2" id="KW-1185">Reference proteome</keyword>
<gene>
    <name evidence="1" type="ORF">TNCV_4663461</name>
</gene>
<protein>
    <submittedName>
        <fullName evidence="1">Uncharacterized protein</fullName>
    </submittedName>
</protein>
<evidence type="ECO:0000313" key="2">
    <source>
        <dbReference type="Proteomes" id="UP000887159"/>
    </source>
</evidence>